<reference evidence="7 8" key="1">
    <citation type="journal article" date="2019" name="PLoS Biol.">
        <title>Sex chromosomes control vertical transmission of feminizing Wolbachia symbionts in an isopod.</title>
        <authorList>
            <person name="Becking T."/>
            <person name="Chebbi M.A."/>
            <person name="Giraud I."/>
            <person name="Moumen B."/>
            <person name="Laverre T."/>
            <person name="Caubet Y."/>
            <person name="Peccoud J."/>
            <person name="Gilbert C."/>
            <person name="Cordaux R."/>
        </authorList>
    </citation>
    <scope>NUCLEOTIDE SEQUENCE [LARGE SCALE GENOMIC DNA]</scope>
    <source>
        <strain evidence="7">ANa2</strain>
        <tissue evidence="7">Whole body excluding digestive tract and cuticle</tissue>
    </source>
</reference>
<dbReference type="OrthoDB" id="10016273at2759"/>
<comment type="subcellular location">
    <subcellularLocation>
        <location evidence="1">Membrane</location>
        <topology evidence="1">Multi-pass membrane protein</topology>
    </subcellularLocation>
</comment>
<gene>
    <name evidence="7" type="primary">Cd82</name>
    <name evidence="7" type="ORF">Anas_03628</name>
</gene>
<dbReference type="Proteomes" id="UP000326759">
    <property type="component" value="Unassembled WGS sequence"/>
</dbReference>
<dbReference type="InterPro" id="IPR018499">
    <property type="entry name" value="Tetraspanin/Peripherin"/>
</dbReference>
<evidence type="ECO:0000256" key="3">
    <source>
        <dbReference type="ARBA" id="ARBA00022692"/>
    </source>
</evidence>
<dbReference type="AlphaFoldDB" id="A0A5N5SXK8"/>
<evidence type="ECO:0000313" key="7">
    <source>
        <dbReference type="EMBL" id="KAB7498966.1"/>
    </source>
</evidence>
<feature type="non-terminal residue" evidence="7">
    <location>
        <position position="1"/>
    </location>
</feature>
<proteinExistence type="inferred from homology"/>
<evidence type="ECO:0000256" key="4">
    <source>
        <dbReference type="ARBA" id="ARBA00022989"/>
    </source>
</evidence>
<evidence type="ECO:0000256" key="2">
    <source>
        <dbReference type="ARBA" id="ARBA00006840"/>
    </source>
</evidence>
<dbReference type="Pfam" id="PF00335">
    <property type="entry name" value="Tetraspanin"/>
    <property type="match status" value="1"/>
</dbReference>
<evidence type="ECO:0000313" key="8">
    <source>
        <dbReference type="Proteomes" id="UP000326759"/>
    </source>
</evidence>
<dbReference type="PANTHER" id="PTHR19282:SF551">
    <property type="entry name" value="RE08073P-RELATED"/>
    <property type="match status" value="1"/>
</dbReference>
<evidence type="ECO:0000256" key="1">
    <source>
        <dbReference type="ARBA" id="ARBA00004141"/>
    </source>
</evidence>
<feature type="transmembrane region" description="Helical" evidence="6">
    <location>
        <begin position="33"/>
        <end position="53"/>
    </location>
</feature>
<keyword evidence="3 6" id="KW-0812">Transmembrane</keyword>
<dbReference type="EMBL" id="SEYY01018805">
    <property type="protein sequence ID" value="KAB7498966.1"/>
    <property type="molecule type" value="Genomic_DNA"/>
</dbReference>
<feature type="transmembrane region" description="Helical" evidence="6">
    <location>
        <begin position="60"/>
        <end position="82"/>
    </location>
</feature>
<keyword evidence="8" id="KW-1185">Reference proteome</keyword>
<dbReference type="InterPro" id="IPR018503">
    <property type="entry name" value="Tetraspanin_CS"/>
</dbReference>
<dbReference type="PRINTS" id="PR00259">
    <property type="entry name" value="TMFOUR"/>
</dbReference>
<dbReference type="PANTHER" id="PTHR19282">
    <property type="entry name" value="TETRASPANIN"/>
    <property type="match status" value="1"/>
</dbReference>
<comment type="caution">
    <text evidence="7">The sequence shown here is derived from an EMBL/GenBank/DDBJ whole genome shotgun (WGS) entry which is preliminary data.</text>
</comment>
<accession>A0A5N5SXK8</accession>
<evidence type="ECO:0000256" key="6">
    <source>
        <dbReference type="SAM" id="Phobius"/>
    </source>
</evidence>
<comment type="similarity">
    <text evidence="2">Belongs to the tetraspanin (TM4SF) family.</text>
</comment>
<dbReference type="PROSITE" id="PS00421">
    <property type="entry name" value="TM4_1"/>
    <property type="match status" value="1"/>
</dbReference>
<protein>
    <submittedName>
        <fullName evidence="7">CD82 antigen</fullName>
    </submittedName>
</protein>
<keyword evidence="5 6" id="KW-0472">Membrane</keyword>
<evidence type="ECO:0000256" key="5">
    <source>
        <dbReference type="ARBA" id="ARBA00023136"/>
    </source>
</evidence>
<keyword evidence="4 6" id="KW-1133">Transmembrane helix</keyword>
<organism evidence="7 8">
    <name type="scientific">Armadillidium nasatum</name>
    <dbReference type="NCBI Taxonomy" id="96803"/>
    <lineage>
        <taxon>Eukaryota</taxon>
        <taxon>Metazoa</taxon>
        <taxon>Ecdysozoa</taxon>
        <taxon>Arthropoda</taxon>
        <taxon>Crustacea</taxon>
        <taxon>Multicrustacea</taxon>
        <taxon>Malacostraca</taxon>
        <taxon>Eumalacostraca</taxon>
        <taxon>Peracarida</taxon>
        <taxon>Isopoda</taxon>
        <taxon>Oniscidea</taxon>
        <taxon>Crinocheta</taxon>
        <taxon>Armadillidiidae</taxon>
        <taxon>Armadillidium</taxon>
    </lineage>
</organism>
<name>A0A5N5SXK8_9CRUS</name>
<sequence length="133" mass="14848">FSGLAIGGFFVWLFLELSAMSRASQSALYITYFFIGLGAVMVLAGLLGCCGALQESRCVLALFFLFIGVLLGSQLAVCVLSYKNFKSIEREFGEGLRANLDLYHKNKGIKVSLDFAQRYLTDLYYRDGYNKHN</sequence>
<dbReference type="GO" id="GO:0005886">
    <property type="term" value="C:plasma membrane"/>
    <property type="evidence" value="ECO:0007669"/>
    <property type="project" value="TreeGrafter"/>
</dbReference>